<proteinExistence type="predicted"/>
<dbReference type="PANTHER" id="PTHR11799:SF12">
    <property type="entry name" value="PARAOXONASE-RELATED"/>
    <property type="match status" value="1"/>
</dbReference>
<gene>
    <name evidence="1" type="ORF">HIM_05361</name>
</gene>
<reference evidence="1 2" key="1">
    <citation type="journal article" date="2014" name="Genome Biol. Evol.">
        <title>Comparative genomics and transcriptomics analyses reveal divergent lifestyle features of nematode endoparasitic fungus Hirsutella minnesotensis.</title>
        <authorList>
            <person name="Lai Y."/>
            <person name="Liu K."/>
            <person name="Zhang X."/>
            <person name="Zhang X."/>
            <person name="Li K."/>
            <person name="Wang N."/>
            <person name="Shu C."/>
            <person name="Wu Y."/>
            <person name="Wang C."/>
            <person name="Bushley K.E."/>
            <person name="Xiang M."/>
            <person name="Liu X."/>
        </authorList>
    </citation>
    <scope>NUCLEOTIDE SEQUENCE [LARGE SCALE GENOMIC DNA]</scope>
    <source>
        <strain evidence="1 2">3608</strain>
    </source>
</reference>
<dbReference type="PANTHER" id="PTHR11799">
    <property type="entry name" value="PARAOXONASE"/>
    <property type="match status" value="1"/>
</dbReference>
<dbReference type="AlphaFoldDB" id="A0A0F8A0A3"/>
<dbReference type="InterPro" id="IPR011042">
    <property type="entry name" value="6-blade_b-propeller_TolB-like"/>
</dbReference>
<dbReference type="Gene3D" id="2.120.10.30">
    <property type="entry name" value="TolB, C-terminal domain"/>
    <property type="match status" value="1"/>
</dbReference>
<dbReference type="InterPro" id="IPR051288">
    <property type="entry name" value="Serum_paraoxonase/arylesterase"/>
</dbReference>
<evidence type="ECO:0008006" key="3">
    <source>
        <dbReference type="Google" id="ProtNLM"/>
    </source>
</evidence>
<evidence type="ECO:0000313" key="2">
    <source>
        <dbReference type="Proteomes" id="UP000054481"/>
    </source>
</evidence>
<evidence type="ECO:0000313" key="1">
    <source>
        <dbReference type="EMBL" id="KJZ75167.1"/>
    </source>
</evidence>
<protein>
    <recommendedName>
        <fullName evidence="3">Serum paraoxonase/arylesterase family protein</fullName>
    </recommendedName>
</protein>
<sequence>MATRKSFYLGPGLVLVLALLGSYLYGPSVRRAGLVLGVFRSANQSSHAPEDLQTIPLTAHCEDIHYHKSSNLLFTACEDDPATRHAWFPPLAIFDHPEVGFQARGSLKTIDPKTLKVTTLRFDNFEKPFITHGIDVIDDPDKEGIAVYIFAVNHRPNPDHFGNAKTAAPKSHSVVEVFHHVIGTDAVRHLRTVWHPLITTPNDILALSPISFFVTNDHFYREGTPRAIEDVYYGAKWSDTVYVEFKPDDNSATDDSAGVQASVALSGLHNNNGLGHGKSSQDVLIGSAGSGELHLGTRDKQPTNGSHRISVVESVELDSAVDNPSYFADPFANDTYDGSGFILGGLSRGIELMRNVGNPDAKDSVMVWMVTPLRQDGQAGGGSRGWRKRLIFEDDGSRIRTCSAAVLVAMDPRSQGGQRRARLFVTGFLSKNILAVDIDMD</sequence>
<keyword evidence="2" id="KW-1185">Reference proteome</keyword>
<dbReference type="OrthoDB" id="5307922at2759"/>
<dbReference type="Proteomes" id="UP000054481">
    <property type="component" value="Unassembled WGS sequence"/>
</dbReference>
<dbReference type="EMBL" id="KQ030519">
    <property type="protein sequence ID" value="KJZ75167.1"/>
    <property type="molecule type" value="Genomic_DNA"/>
</dbReference>
<organism evidence="1 2">
    <name type="scientific">Hirsutella minnesotensis 3608</name>
    <dbReference type="NCBI Taxonomy" id="1043627"/>
    <lineage>
        <taxon>Eukaryota</taxon>
        <taxon>Fungi</taxon>
        <taxon>Dikarya</taxon>
        <taxon>Ascomycota</taxon>
        <taxon>Pezizomycotina</taxon>
        <taxon>Sordariomycetes</taxon>
        <taxon>Hypocreomycetidae</taxon>
        <taxon>Hypocreales</taxon>
        <taxon>Ophiocordycipitaceae</taxon>
        <taxon>Hirsutella</taxon>
    </lineage>
</organism>
<name>A0A0F8A0A3_9HYPO</name>
<accession>A0A0F8A0A3</accession>